<keyword evidence="2" id="KW-0493">Microtubule</keyword>
<evidence type="ECO:0000313" key="11">
    <source>
        <dbReference type="EMBL" id="KAG9458552.1"/>
    </source>
</evidence>
<dbReference type="SMART" id="SM00129">
    <property type="entry name" value="KISc"/>
    <property type="match status" value="1"/>
</dbReference>
<keyword evidence="6 7" id="KW-0505">Motor protein</keyword>
<comment type="similarity">
    <text evidence="1">Belongs to the TRAFAC class myosin-kinesin ATPase superfamily. Kinesin family. KIN-14 subfamily.</text>
</comment>
<evidence type="ECO:0000256" key="2">
    <source>
        <dbReference type="ARBA" id="ARBA00022701"/>
    </source>
</evidence>
<keyword evidence="4 7" id="KW-0067">ATP-binding</keyword>
<evidence type="ECO:0000256" key="1">
    <source>
        <dbReference type="ARBA" id="ARBA00010899"/>
    </source>
</evidence>
<evidence type="ECO:0000256" key="6">
    <source>
        <dbReference type="ARBA" id="ARBA00023175"/>
    </source>
</evidence>
<protein>
    <recommendedName>
        <fullName evidence="10">Kinesin motor domain-containing protein</fullName>
    </recommendedName>
</protein>
<dbReference type="GO" id="GO:0005524">
    <property type="term" value="F:ATP binding"/>
    <property type="evidence" value="ECO:0007669"/>
    <property type="project" value="UniProtKB-UniRule"/>
</dbReference>
<dbReference type="GO" id="GO:0008017">
    <property type="term" value="F:microtubule binding"/>
    <property type="evidence" value="ECO:0007669"/>
    <property type="project" value="InterPro"/>
</dbReference>
<feature type="domain" description="Kinesin motor" evidence="10">
    <location>
        <begin position="111"/>
        <end position="434"/>
    </location>
</feature>
<dbReference type="InterPro" id="IPR036961">
    <property type="entry name" value="Kinesin_motor_dom_sf"/>
</dbReference>
<dbReference type="InterPro" id="IPR001752">
    <property type="entry name" value="Kinesin_motor_dom"/>
</dbReference>
<dbReference type="FunFam" id="3.40.850.10:FF:000074">
    <property type="entry name" value="p-loop containing nucleoside triphosphate hydrolase superfamily protein"/>
    <property type="match status" value="1"/>
</dbReference>
<dbReference type="GO" id="GO:0005874">
    <property type="term" value="C:microtubule"/>
    <property type="evidence" value="ECO:0007669"/>
    <property type="project" value="UniProtKB-KW"/>
</dbReference>
<dbReference type="AlphaFoldDB" id="A0AAV7FFP1"/>
<feature type="binding site" evidence="7">
    <location>
        <begin position="191"/>
        <end position="198"/>
    </location>
    <ligand>
        <name>ATP</name>
        <dbReference type="ChEBI" id="CHEBI:30616"/>
    </ligand>
</feature>
<dbReference type="GO" id="GO:0003777">
    <property type="term" value="F:microtubule motor activity"/>
    <property type="evidence" value="ECO:0007669"/>
    <property type="project" value="InterPro"/>
</dbReference>
<evidence type="ECO:0000256" key="5">
    <source>
        <dbReference type="ARBA" id="ARBA00023054"/>
    </source>
</evidence>
<dbReference type="Proteomes" id="UP000825729">
    <property type="component" value="Unassembled WGS sequence"/>
</dbReference>
<name>A0AAV7FFP1_ARIFI</name>
<feature type="coiled-coil region" evidence="8">
    <location>
        <begin position="445"/>
        <end position="479"/>
    </location>
</feature>
<evidence type="ECO:0000259" key="10">
    <source>
        <dbReference type="PROSITE" id="PS50067"/>
    </source>
</evidence>
<dbReference type="Gene3D" id="3.40.850.10">
    <property type="entry name" value="Kinesin motor domain"/>
    <property type="match status" value="1"/>
</dbReference>
<proteinExistence type="inferred from homology"/>
<dbReference type="InterPro" id="IPR027417">
    <property type="entry name" value="P-loop_NTPase"/>
</dbReference>
<gene>
    <name evidence="11" type="ORF">H6P81_003060</name>
</gene>
<dbReference type="PANTHER" id="PTHR47972:SF23">
    <property type="entry name" value="KINESIN MOTOR DOMAIN-CONTAINING PROTEIN"/>
    <property type="match status" value="1"/>
</dbReference>
<sequence length="1032" mass="114742">MDDVLEGRRSKKYIQSLAHSIKSLTGFKTSLTSSWAESVCHIIKALPSEVPSVRSFTYSPSSKKADASHEEDSGSAITKVHDDLAALHARLNELNSQRKQALNEFLDLKGNIRVFCRVRPILADERSGYMGPVIVTDSCNVFLNFAKNKKKCYCFDKVFHPDSTQDEVFSEVEPVIKSALNGSNICIFAYGQTGTGKTFTMEGKPDCSGVVPRAMDSLFKQASESNHSFHFIFSMLEIYMGSLRDLLVPQTAKITDPSSHCLQIKMDPVRGIEIENLAAIEVSSSHQAKKLYRLGNRFRSTASTNSNAASSRSHCLIRILVTCVNAAERKAETSKIWMVDLGGSERLLKTKAKGRRLEEGKAINLSLSALGDVISALQRKKPHIPYRNSKLTQVLRDSLGEGSKTLMLVHISPKEEDLCETICSLGFATRVRSIQLEHVESAEVRAKKEVKMAELLQKVEQIENSQLDTKRDINKLNANLKHLSGTDSSVDEHLGIPQEVQEQQKPNSEKKKQRLKLPRFMRPTVCSRQRTGKAHKSIENTKNGQPVPTKLRKASSLRAESISFPINGISKSEYGSDVMSLSSRYSADYGTELDVLGYDVKMVDFQEHEKAPSSLNSSISCLSHESNRGEENKLESKIAVDKRLNIDNWVLLQKNKLTNAYIHQGKQVQATPLPAENRSDVQKCETGDEKVAEPYAKRYLNLVGKKGCRDVFVKKELKNVHNRDCLPHEGGIVVSSPKSSSLNSKEILEYGSMPIPAVKMVTDLLIHEIYSNLTVQEDKNEMQKPNDPALTHEIDTDEETSVSFETANRIGTLLNNFDHMDDPEKPCLHLMRSRRALFMNQTGVPLKGSHCAINLETANAASSDNHKTQKALSNHDVLDCLSQGVGLVEKASNILSSEEVKTTVQKDKISSETEKDLVAAQEANAKCRSFLATGQSYQTDALQLSEGAEKGHLCDEKLVQSEREAIVVHHRDVSLEETLMPPLTPIVFVENQDKGICLLFMRAFQTFSASALLGLGIWKVGLGDDFYYALML</sequence>
<dbReference type="PANTHER" id="PTHR47972">
    <property type="entry name" value="KINESIN-LIKE PROTEIN KLP-3"/>
    <property type="match status" value="1"/>
</dbReference>
<dbReference type="InterPro" id="IPR027640">
    <property type="entry name" value="Kinesin-like_fam"/>
</dbReference>
<dbReference type="PRINTS" id="PR00380">
    <property type="entry name" value="KINESINHEAVY"/>
</dbReference>
<evidence type="ECO:0000256" key="9">
    <source>
        <dbReference type="SAM" id="MobiDB-lite"/>
    </source>
</evidence>
<keyword evidence="5 8" id="KW-0175">Coiled coil</keyword>
<dbReference type="GO" id="GO:0007018">
    <property type="term" value="P:microtubule-based movement"/>
    <property type="evidence" value="ECO:0007669"/>
    <property type="project" value="InterPro"/>
</dbReference>
<evidence type="ECO:0000313" key="12">
    <source>
        <dbReference type="Proteomes" id="UP000825729"/>
    </source>
</evidence>
<evidence type="ECO:0000256" key="3">
    <source>
        <dbReference type="ARBA" id="ARBA00022741"/>
    </source>
</evidence>
<accession>A0AAV7FFP1</accession>
<evidence type="ECO:0000256" key="7">
    <source>
        <dbReference type="PROSITE-ProRule" id="PRU00283"/>
    </source>
</evidence>
<feature type="region of interest" description="Disordered" evidence="9">
    <location>
        <begin position="526"/>
        <end position="554"/>
    </location>
</feature>
<dbReference type="Pfam" id="PF00225">
    <property type="entry name" value="Kinesin"/>
    <property type="match status" value="1"/>
</dbReference>
<organism evidence="11 12">
    <name type="scientific">Aristolochia fimbriata</name>
    <name type="common">White veined hardy Dutchman's pipe vine</name>
    <dbReference type="NCBI Taxonomy" id="158543"/>
    <lineage>
        <taxon>Eukaryota</taxon>
        <taxon>Viridiplantae</taxon>
        <taxon>Streptophyta</taxon>
        <taxon>Embryophyta</taxon>
        <taxon>Tracheophyta</taxon>
        <taxon>Spermatophyta</taxon>
        <taxon>Magnoliopsida</taxon>
        <taxon>Magnoliidae</taxon>
        <taxon>Piperales</taxon>
        <taxon>Aristolochiaceae</taxon>
        <taxon>Aristolochia</taxon>
    </lineage>
</organism>
<evidence type="ECO:0000256" key="8">
    <source>
        <dbReference type="SAM" id="Coils"/>
    </source>
</evidence>
<evidence type="ECO:0000256" key="4">
    <source>
        <dbReference type="ARBA" id="ARBA00022840"/>
    </source>
</evidence>
<comment type="caution">
    <text evidence="11">The sequence shown here is derived from an EMBL/GenBank/DDBJ whole genome shotgun (WGS) entry which is preliminary data.</text>
</comment>
<dbReference type="EMBL" id="JAINDJ010000002">
    <property type="protein sequence ID" value="KAG9458552.1"/>
    <property type="molecule type" value="Genomic_DNA"/>
</dbReference>
<feature type="coiled-coil region" evidence="8">
    <location>
        <begin position="77"/>
        <end position="111"/>
    </location>
</feature>
<dbReference type="SUPFAM" id="SSF52540">
    <property type="entry name" value="P-loop containing nucleoside triphosphate hydrolases"/>
    <property type="match status" value="1"/>
</dbReference>
<keyword evidence="12" id="KW-1185">Reference proteome</keyword>
<reference evidence="11 12" key="1">
    <citation type="submission" date="2021-07" db="EMBL/GenBank/DDBJ databases">
        <title>The Aristolochia fimbriata genome: insights into angiosperm evolution, floral development and chemical biosynthesis.</title>
        <authorList>
            <person name="Jiao Y."/>
        </authorList>
    </citation>
    <scope>NUCLEOTIDE SEQUENCE [LARGE SCALE GENOMIC DNA]</scope>
    <source>
        <strain evidence="11">IBCAS-2021</strain>
        <tissue evidence="11">Leaf</tissue>
    </source>
</reference>
<dbReference type="PROSITE" id="PS50067">
    <property type="entry name" value="KINESIN_MOTOR_2"/>
    <property type="match status" value="1"/>
</dbReference>
<keyword evidence="3 7" id="KW-0547">Nucleotide-binding</keyword>